<reference evidence="2 3" key="1">
    <citation type="submission" date="2017-06" db="EMBL/GenBank/DDBJ databases">
        <title>Complete Genome Sequence of the Soil Carbazole-Degrading Bacterium Nocardioides aromaticivorans IC177.</title>
        <authorList>
            <person name="Vejarano F."/>
            <person name="Suzuki-Minakuchi C."/>
            <person name="Ohtsubo Y."/>
            <person name="Tsuda M."/>
            <person name="Okada K."/>
            <person name="Nojiri H."/>
        </authorList>
    </citation>
    <scope>NUCLEOTIDE SEQUENCE [LARGE SCALE GENOMIC DNA]</scope>
    <source>
        <strain evidence="2 3">IC177</strain>
    </source>
</reference>
<sequence>MVRPRLRPLLRVRVGRLGLRVRRAGVGRGSRGAGPVSAGPRIVELTGEDPEAIRTWAAVTEASLRHEVGDSATAWAFEELLAVVRNPSSKRDERFLAAYDGERLVGTAWLAMPLLDNLDSAMLDVHVDPALRRRRIGSALLARAESIAVDAGRTLVDAEAQFAHDAPADGAGTSGREFLVAHGYTFGIGNVQRSAPLPMPDDVLDALAAEAAPHHEDYRLRSWAGPVPDELVEGWLAVASTLSTEAPTGDMQREAETVDVAAHRDDEALVAAQGRTSWRTVALTAAGEVVAYTEIVVPDHDPRFVYQWGTLVRDDHRGHRLGVAVKVANHRSLQAGADVGGRRVVTWNAEENGPMIAINERMGFVPTARMAEMQKRLAR</sequence>
<evidence type="ECO:0000259" key="1">
    <source>
        <dbReference type="PROSITE" id="PS51186"/>
    </source>
</evidence>
<gene>
    <name evidence="2" type="ORF">CFH99_19680</name>
</gene>
<dbReference type="Gene3D" id="3.40.630.30">
    <property type="match status" value="1"/>
</dbReference>
<protein>
    <submittedName>
        <fullName evidence="2">PE-PGRS family protein</fullName>
    </submittedName>
</protein>
<dbReference type="PROSITE" id="PS51186">
    <property type="entry name" value="GNAT"/>
    <property type="match status" value="1"/>
</dbReference>
<dbReference type="CDD" id="cd04301">
    <property type="entry name" value="NAT_SF"/>
    <property type="match status" value="1"/>
</dbReference>
<dbReference type="SUPFAM" id="SSF55729">
    <property type="entry name" value="Acyl-CoA N-acyltransferases (Nat)"/>
    <property type="match status" value="2"/>
</dbReference>
<dbReference type="InterPro" id="IPR000182">
    <property type="entry name" value="GNAT_dom"/>
</dbReference>
<dbReference type="Proteomes" id="UP000662818">
    <property type="component" value="Chromosome"/>
</dbReference>
<accession>A0ABX7PPV7</accession>
<dbReference type="InterPro" id="IPR016181">
    <property type="entry name" value="Acyl_CoA_acyltransferase"/>
</dbReference>
<dbReference type="Pfam" id="PF00583">
    <property type="entry name" value="Acetyltransf_1"/>
    <property type="match status" value="1"/>
</dbReference>
<proteinExistence type="predicted"/>
<dbReference type="EMBL" id="CP022295">
    <property type="protein sequence ID" value="QSR27849.1"/>
    <property type="molecule type" value="Genomic_DNA"/>
</dbReference>
<evidence type="ECO:0000313" key="3">
    <source>
        <dbReference type="Proteomes" id="UP000662818"/>
    </source>
</evidence>
<evidence type="ECO:0000313" key="2">
    <source>
        <dbReference type="EMBL" id="QSR27849.1"/>
    </source>
</evidence>
<name>A0ABX7PPV7_9ACTN</name>
<keyword evidence="3" id="KW-1185">Reference proteome</keyword>
<organism evidence="2 3">
    <name type="scientific">Nocardioides aromaticivorans</name>
    <dbReference type="NCBI Taxonomy" id="200618"/>
    <lineage>
        <taxon>Bacteria</taxon>
        <taxon>Bacillati</taxon>
        <taxon>Actinomycetota</taxon>
        <taxon>Actinomycetes</taxon>
        <taxon>Propionibacteriales</taxon>
        <taxon>Nocardioidaceae</taxon>
        <taxon>Nocardioides</taxon>
    </lineage>
</organism>
<feature type="domain" description="N-acetyltransferase" evidence="1">
    <location>
        <begin position="40"/>
        <end position="210"/>
    </location>
</feature>